<dbReference type="RefSeq" id="XP_018128176.1">
    <property type="nucleotide sequence ID" value="XM_018276674.1"/>
</dbReference>
<feature type="transmembrane region" description="Helical" evidence="1">
    <location>
        <begin position="33"/>
        <end position="55"/>
    </location>
</feature>
<dbReference type="GeneID" id="28840625"/>
<evidence type="ECO:0000256" key="1">
    <source>
        <dbReference type="SAM" id="Phobius"/>
    </source>
</evidence>
<proteinExistence type="predicted"/>
<gene>
    <name evidence="2" type="ORF">VE01_07239</name>
</gene>
<reference evidence="3" key="2">
    <citation type="journal article" date="2018" name="Nat. Commun.">
        <title>Extreme sensitivity to ultraviolet light in the fungal pathogen causing white-nose syndrome of bats.</title>
        <authorList>
            <person name="Palmer J.M."/>
            <person name="Drees K.P."/>
            <person name="Foster J.T."/>
            <person name="Lindner D.L."/>
        </authorList>
    </citation>
    <scope>NUCLEOTIDE SEQUENCE [LARGE SCALE GENOMIC DNA]</scope>
    <source>
        <strain evidence="3">UAMH 10579</strain>
    </source>
</reference>
<keyword evidence="1" id="KW-1133">Transmembrane helix</keyword>
<dbReference type="EMBL" id="KV460243">
    <property type="protein sequence ID" value="OBT94443.1"/>
    <property type="molecule type" value="Genomic_DNA"/>
</dbReference>
<evidence type="ECO:0000313" key="2">
    <source>
        <dbReference type="EMBL" id="OBT94443.1"/>
    </source>
</evidence>
<protein>
    <submittedName>
        <fullName evidence="2">Uncharacterized protein</fullName>
    </submittedName>
</protein>
<dbReference type="OrthoDB" id="10451365at2759"/>
<organism evidence="2 3">
    <name type="scientific">Pseudogymnoascus verrucosus</name>
    <dbReference type="NCBI Taxonomy" id="342668"/>
    <lineage>
        <taxon>Eukaryota</taxon>
        <taxon>Fungi</taxon>
        <taxon>Dikarya</taxon>
        <taxon>Ascomycota</taxon>
        <taxon>Pezizomycotina</taxon>
        <taxon>Leotiomycetes</taxon>
        <taxon>Thelebolales</taxon>
        <taxon>Thelebolaceae</taxon>
        <taxon>Pseudogymnoascus</taxon>
    </lineage>
</organism>
<keyword evidence="1" id="KW-0812">Transmembrane</keyword>
<dbReference type="Proteomes" id="UP000091956">
    <property type="component" value="Unassembled WGS sequence"/>
</dbReference>
<keyword evidence="1" id="KW-0472">Membrane</keyword>
<sequence>MTQSSVVKNPQTKFDAFAEFIGASFEANPFPSFLVAVCVFIFSVAATAWLLVGAFDRVVPRDPSIAIGKESNKEGEKSTEE</sequence>
<keyword evidence="3" id="KW-1185">Reference proteome</keyword>
<dbReference type="AlphaFoldDB" id="A0A1B8GF63"/>
<reference evidence="2 3" key="1">
    <citation type="submission" date="2016-03" db="EMBL/GenBank/DDBJ databases">
        <title>Comparative genomics of Pseudogymnoascus destructans, the fungus causing white-nose syndrome of bats.</title>
        <authorList>
            <person name="Palmer J.M."/>
            <person name="Drees K.P."/>
            <person name="Foster J.T."/>
            <person name="Lindner D.L."/>
        </authorList>
    </citation>
    <scope>NUCLEOTIDE SEQUENCE [LARGE SCALE GENOMIC DNA]</scope>
    <source>
        <strain evidence="2 3">UAMH 10579</strain>
    </source>
</reference>
<accession>A0A1B8GF63</accession>
<evidence type="ECO:0000313" key="3">
    <source>
        <dbReference type="Proteomes" id="UP000091956"/>
    </source>
</evidence>
<name>A0A1B8GF63_9PEZI</name>